<evidence type="ECO:0000313" key="3">
    <source>
        <dbReference type="Proteomes" id="UP000634136"/>
    </source>
</evidence>
<reference evidence="2" key="1">
    <citation type="submission" date="2020-09" db="EMBL/GenBank/DDBJ databases">
        <title>Genome-Enabled Discovery of Anthraquinone Biosynthesis in Senna tora.</title>
        <authorList>
            <person name="Kang S.-H."/>
            <person name="Pandey R.P."/>
            <person name="Lee C.-M."/>
            <person name="Sim J.-S."/>
            <person name="Jeong J.-T."/>
            <person name="Choi B.-S."/>
            <person name="Jung M."/>
            <person name="Ginzburg D."/>
            <person name="Zhao K."/>
            <person name="Won S.Y."/>
            <person name="Oh T.-J."/>
            <person name="Yu Y."/>
            <person name="Kim N.-H."/>
            <person name="Lee O.R."/>
            <person name="Lee T.-H."/>
            <person name="Bashyal P."/>
            <person name="Kim T.-S."/>
            <person name="Lee W.-H."/>
            <person name="Kawkins C."/>
            <person name="Kim C.-K."/>
            <person name="Kim J.S."/>
            <person name="Ahn B.O."/>
            <person name="Rhee S.Y."/>
            <person name="Sohng J.K."/>
        </authorList>
    </citation>
    <scope>NUCLEOTIDE SEQUENCE</scope>
    <source>
        <tissue evidence="2">Leaf</tissue>
    </source>
</reference>
<proteinExistence type="predicted"/>
<evidence type="ECO:0000313" key="2">
    <source>
        <dbReference type="EMBL" id="KAF7808147.1"/>
    </source>
</evidence>
<feature type="compositionally biased region" description="Polar residues" evidence="1">
    <location>
        <begin position="11"/>
        <end position="20"/>
    </location>
</feature>
<evidence type="ECO:0000256" key="1">
    <source>
        <dbReference type="SAM" id="MobiDB-lite"/>
    </source>
</evidence>
<keyword evidence="3" id="KW-1185">Reference proteome</keyword>
<feature type="compositionally biased region" description="Basic and acidic residues" evidence="1">
    <location>
        <begin position="1"/>
        <end position="10"/>
    </location>
</feature>
<protein>
    <submittedName>
        <fullName evidence="2">Uncharacterized protein</fullName>
    </submittedName>
</protein>
<dbReference type="AlphaFoldDB" id="A0A834W3G1"/>
<dbReference type="EMBL" id="JAAIUW010000012">
    <property type="protein sequence ID" value="KAF7808147.1"/>
    <property type="molecule type" value="Genomic_DNA"/>
</dbReference>
<comment type="caution">
    <text evidence="2">The sequence shown here is derived from an EMBL/GenBank/DDBJ whole genome shotgun (WGS) entry which is preliminary data.</text>
</comment>
<gene>
    <name evidence="2" type="ORF">G2W53_040308</name>
</gene>
<organism evidence="2 3">
    <name type="scientific">Senna tora</name>
    <dbReference type="NCBI Taxonomy" id="362788"/>
    <lineage>
        <taxon>Eukaryota</taxon>
        <taxon>Viridiplantae</taxon>
        <taxon>Streptophyta</taxon>
        <taxon>Embryophyta</taxon>
        <taxon>Tracheophyta</taxon>
        <taxon>Spermatophyta</taxon>
        <taxon>Magnoliopsida</taxon>
        <taxon>eudicotyledons</taxon>
        <taxon>Gunneridae</taxon>
        <taxon>Pentapetalae</taxon>
        <taxon>rosids</taxon>
        <taxon>fabids</taxon>
        <taxon>Fabales</taxon>
        <taxon>Fabaceae</taxon>
        <taxon>Caesalpinioideae</taxon>
        <taxon>Cassia clade</taxon>
        <taxon>Senna</taxon>
    </lineage>
</organism>
<sequence length="153" mass="17797">MTHLPCDHEPQSSINTTRIPKYNVKQSLPSNHEPHSSIKSTRIPKYNVKRSFSLTCATTFLNLCFMSSFEIQSQFSTQNVFRHDLKHLPSNHEPHSSVKSTRIPKYNVKWSIQSRFSIHNVFRHDLTHLPCDHEPLSSIKSTRVPKYNTKRSV</sequence>
<name>A0A834W3G1_9FABA</name>
<feature type="region of interest" description="Disordered" evidence="1">
    <location>
        <begin position="1"/>
        <end position="20"/>
    </location>
</feature>
<accession>A0A834W3G1</accession>
<dbReference type="Proteomes" id="UP000634136">
    <property type="component" value="Unassembled WGS sequence"/>
</dbReference>